<reference evidence="2" key="1">
    <citation type="submission" date="2016-10" db="EMBL/GenBank/DDBJ databases">
        <authorList>
            <person name="Varghese N."/>
            <person name="Submissions S."/>
        </authorList>
    </citation>
    <scope>NUCLEOTIDE SEQUENCE [LARGE SCALE GENOMIC DNA]</scope>
    <source>
        <strain evidence="2">DSM 7481</strain>
    </source>
</reference>
<evidence type="ECO:0000313" key="2">
    <source>
        <dbReference type="Proteomes" id="UP000199517"/>
    </source>
</evidence>
<keyword evidence="2" id="KW-1185">Reference proteome</keyword>
<sequence>MSQARDGITVRAAAHDTLDALAWRRLGATAGNVEATLAANPGLARSAADLAEGQAVRLVQAPEPTRALVKLWD</sequence>
<organism evidence="1 2">
    <name type="scientific">Paracidovorax konjaci</name>
    <dbReference type="NCBI Taxonomy" id="32040"/>
    <lineage>
        <taxon>Bacteria</taxon>
        <taxon>Pseudomonadati</taxon>
        <taxon>Pseudomonadota</taxon>
        <taxon>Betaproteobacteria</taxon>
        <taxon>Burkholderiales</taxon>
        <taxon>Comamonadaceae</taxon>
        <taxon>Paracidovorax</taxon>
    </lineage>
</organism>
<dbReference type="AlphaFoldDB" id="A0A1I1XSG4"/>
<dbReference type="Pfam" id="PF05489">
    <property type="entry name" value="Phage_tail_X"/>
    <property type="match status" value="1"/>
</dbReference>
<dbReference type="OrthoDB" id="8759063at2"/>
<proteinExistence type="predicted"/>
<name>A0A1I1XSG4_9BURK</name>
<protein>
    <submittedName>
        <fullName evidence="1">P2-like prophage tail protein X</fullName>
    </submittedName>
</protein>
<dbReference type="STRING" id="32040.SAMN04489710_11490"/>
<evidence type="ECO:0000313" key="1">
    <source>
        <dbReference type="EMBL" id="SFE10307.1"/>
    </source>
</evidence>
<gene>
    <name evidence="1" type="ORF">SAMN04489710_11490</name>
</gene>
<accession>A0A1I1XSG4</accession>
<dbReference type="EMBL" id="FOMQ01000014">
    <property type="protein sequence ID" value="SFE10307.1"/>
    <property type="molecule type" value="Genomic_DNA"/>
</dbReference>
<dbReference type="Proteomes" id="UP000199517">
    <property type="component" value="Unassembled WGS sequence"/>
</dbReference>
<dbReference type="InterPro" id="IPR008861">
    <property type="entry name" value="GpX-like"/>
</dbReference>